<accession>A0A2P2PY00</accession>
<dbReference type="EMBL" id="GGEC01079069">
    <property type="protein sequence ID" value="MBX59553.1"/>
    <property type="molecule type" value="Transcribed_RNA"/>
</dbReference>
<sequence length="13" mass="1442">MGFMGIERVASIM</sequence>
<organism evidence="1">
    <name type="scientific">Rhizophora mucronata</name>
    <name type="common">Asiatic mangrove</name>
    <dbReference type="NCBI Taxonomy" id="61149"/>
    <lineage>
        <taxon>Eukaryota</taxon>
        <taxon>Viridiplantae</taxon>
        <taxon>Streptophyta</taxon>
        <taxon>Embryophyta</taxon>
        <taxon>Tracheophyta</taxon>
        <taxon>Spermatophyta</taxon>
        <taxon>Magnoliopsida</taxon>
        <taxon>eudicotyledons</taxon>
        <taxon>Gunneridae</taxon>
        <taxon>Pentapetalae</taxon>
        <taxon>rosids</taxon>
        <taxon>fabids</taxon>
        <taxon>Malpighiales</taxon>
        <taxon>Rhizophoraceae</taxon>
        <taxon>Rhizophora</taxon>
    </lineage>
</organism>
<protein>
    <submittedName>
        <fullName evidence="1">Uncharacterized protein</fullName>
    </submittedName>
</protein>
<evidence type="ECO:0000313" key="1">
    <source>
        <dbReference type="EMBL" id="MBX59553.1"/>
    </source>
</evidence>
<name>A0A2P2PY00_RHIMU</name>
<proteinExistence type="predicted"/>
<reference evidence="1" key="1">
    <citation type="submission" date="2018-02" db="EMBL/GenBank/DDBJ databases">
        <title>Rhizophora mucronata_Transcriptome.</title>
        <authorList>
            <person name="Meera S.P."/>
            <person name="Sreeshan A."/>
            <person name="Augustine A."/>
        </authorList>
    </citation>
    <scope>NUCLEOTIDE SEQUENCE</scope>
    <source>
        <tissue evidence="1">Leaf</tissue>
    </source>
</reference>